<comment type="caution">
    <text evidence="1">The sequence shown here is derived from an EMBL/GenBank/DDBJ whole genome shotgun (WGS) entry which is preliminary data.</text>
</comment>
<evidence type="ECO:0000313" key="1">
    <source>
        <dbReference type="EMBL" id="KAJ8500062.1"/>
    </source>
</evidence>
<evidence type="ECO:0000313" key="2">
    <source>
        <dbReference type="Proteomes" id="UP001222027"/>
    </source>
</evidence>
<sequence length="139" mass="15485">MRETNRERGESDLNPGASAARYRSLPSVAALVLATATGARGFCLPGVAPADFHPEDTIVDRCRKILGEVLGGDLNKNSPYVMYQSVCRIALVDKGAKDFKEKIEDYTHLSVIRITNQTFQGLWDLSEVKPYSVKHLMEW</sequence>
<name>A0AAV8RG01_ENSVE</name>
<dbReference type="Proteomes" id="UP001222027">
    <property type="component" value="Unassembled WGS sequence"/>
</dbReference>
<keyword evidence="2" id="KW-1185">Reference proteome</keyword>
<reference evidence="1 2" key="1">
    <citation type="submission" date="2022-12" db="EMBL/GenBank/DDBJ databases">
        <title>Chromosome-scale assembly of the Ensete ventricosum genome.</title>
        <authorList>
            <person name="Dussert Y."/>
            <person name="Stocks J."/>
            <person name="Wendawek A."/>
            <person name="Woldeyes F."/>
            <person name="Nichols R.A."/>
            <person name="Borrell J.S."/>
        </authorList>
    </citation>
    <scope>NUCLEOTIDE SEQUENCE [LARGE SCALE GENOMIC DNA]</scope>
    <source>
        <strain evidence="2">cv. Maze</strain>
        <tissue evidence="1">Seeds</tissue>
    </source>
</reference>
<proteinExistence type="predicted"/>
<dbReference type="AlphaFoldDB" id="A0AAV8RG01"/>
<protein>
    <submittedName>
        <fullName evidence="1">Uncharacterized protein</fullName>
    </submittedName>
</protein>
<organism evidence="1 2">
    <name type="scientific">Ensete ventricosum</name>
    <name type="common">Abyssinian banana</name>
    <name type="synonym">Musa ensete</name>
    <dbReference type="NCBI Taxonomy" id="4639"/>
    <lineage>
        <taxon>Eukaryota</taxon>
        <taxon>Viridiplantae</taxon>
        <taxon>Streptophyta</taxon>
        <taxon>Embryophyta</taxon>
        <taxon>Tracheophyta</taxon>
        <taxon>Spermatophyta</taxon>
        <taxon>Magnoliopsida</taxon>
        <taxon>Liliopsida</taxon>
        <taxon>Zingiberales</taxon>
        <taxon>Musaceae</taxon>
        <taxon>Ensete</taxon>
    </lineage>
</organism>
<accession>A0AAV8RG01</accession>
<dbReference type="EMBL" id="JAQQAF010000003">
    <property type="protein sequence ID" value="KAJ8500062.1"/>
    <property type="molecule type" value="Genomic_DNA"/>
</dbReference>
<gene>
    <name evidence="1" type="ORF">OPV22_010614</name>
</gene>